<keyword evidence="5" id="KW-0186">Copper</keyword>
<evidence type="ECO:0000313" key="11">
    <source>
        <dbReference type="Proteomes" id="UP000240883"/>
    </source>
</evidence>
<dbReference type="EMBL" id="KZ678133">
    <property type="protein sequence ID" value="PSN69531.1"/>
    <property type="molecule type" value="Genomic_DNA"/>
</dbReference>
<keyword evidence="3" id="KW-0732">Signal</keyword>
<evidence type="ECO:0000256" key="6">
    <source>
        <dbReference type="ARBA" id="ARBA00023180"/>
    </source>
</evidence>
<dbReference type="InterPro" id="IPR011706">
    <property type="entry name" value="Cu-oxidase_C"/>
</dbReference>
<dbReference type="OrthoDB" id="2121828at2759"/>
<dbReference type="CDD" id="cd13876">
    <property type="entry name" value="CuRO_2_Abr2_like"/>
    <property type="match status" value="1"/>
</dbReference>
<evidence type="ECO:0000256" key="2">
    <source>
        <dbReference type="ARBA" id="ARBA00022723"/>
    </source>
</evidence>
<evidence type="ECO:0000256" key="5">
    <source>
        <dbReference type="ARBA" id="ARBA00023008"/>
    </source>
</evidence>
<dbReference type="Pfam" id="PF07732">
    <property type="entry name" value="Cu-oxidase_3"/>
    <property type="match status" value="1"/>
</dbReference>
<feature type="domain" description="Plastocyanin-like" evidence="9">
    <location>
        <begin position="7"/>
        <end position="114"/>
    </location>
</feature>
<dbReference type="PANTHER" id="PTHR11709:SF488">
    <property type="entry name" value="LACCASE-RELATED"/>
    <property type="match status" value="1"/>
</dbReference>
<gene>
    <name evidence="10" type="ORF">BS50DRAFT_490699</name>
</gene>
<feature type="domain" description="Plastocyanin-like" evidence="7">
    <location>
        <begin position="148"/>
        <end position="314"/>
    </location>
</feature>
<dbReference type="InterPro" id="IPR008972">
    <property type="entry name" value="Cupredoxin"/>
</dbReference>
<proteinExistence type="inferred from homology"/>
<dbReference type="GO" id="GO:0005507">
    <property type="term" value="F:copper ion binding"/>
    <property type="evidence" value="ECO:0007669"/>
    <property type="project" value="InterPro"/>
</dbReference>
<evidence type="ECO:0000256" key="1">
    <source>
        <dbReference type="ARBA" id="ARBA00010609"/>
    </source>
</evidence>
<sequence length="558" mass="63220">MFSSDGGYWRPIFVGNSESPFPTINVNEGDELKIHIHNDLGLPLSLHWVGVHHSNSMVWHDGSSGVTFRPMLPRSNFTAVIDTTDQWGLKWYLDHTSTPSVDGNYGTIWIRPRADRDRPYHLVSRESHDIQDMIDAEGTPEHIVMYNYQHREMPGLLAQLQGEGYDPYCFQSVLINGKGRVHCKPKDLFQIKGNAVDSHGCVLQASGAVGYPECRPSDADYEIINTNNRRWILMNFVNPGLEHPWRVSIDHHDMWIVANDGGFIHPQKVNALTVLNAERVTIMIKLDQNPDDYAIRFHALSDLQSLQGYAILRYPHRRTREPLGVPMPRPDQDSSSIELDGTPRAGNILEDKMIAHPFPEQKPDQNANITLRFKATGAPDPYNPYITNCSLNGAPWSIFRALMDPLIVDPKKDLDPLNPSVKNLPLGSVVDIIVENDLPVSLPMYKHNDPTFLLGRGNTKFEWNDVAEAKLKHPDSINLENPPVGYLHELPAGGWMALRWKITQPAMTMFHVFRVRYFVLGMQVPLFEGDDAWPEIPDWVGKRPHVDFEIPGHGGIFD</sequence>
<name>A0A2T2NVR2_CORCC</name>
<evidence type="ECO:0000256" key="4">
    <source>
        <dbReference type="ARBA" id="ARBA00023002"/>
    </source>
</evidence>
<dbReference type="Pfam" id="PF07731">
    <property type="entry name" value="Cu-oxidase_2"/>
    <property type="match status" value="1"/>
</dbReference>
<keyword evidence="4" id="KW-0560">Oxidoreductase</keyword>
<evidence type="ECO:0000259" key="8">
    <source>
        <dbReference type="Pfam" id="PF07731"/>
    </source>
</evidence>
<dbReference type="InterPro" id="IPR045087">
    <property type="entry name" value="Cu-oxidase_fam"/>
</dbReference>
<dbReference type="PANTHER" id="PTHR11709">
    <property type="entry name" value="MULTI-COPPER OXIDASE"/>
    <property type="match status" value="1"/>
</dbReference>
<evidence type="ECO:0000256" key="3">
    <source>
        <dbReference type="ARBA" id="ARBA00022729"/>
    </source>
</evidence>
<keyword evidence="2" id="KW-0479">Metal-binding</keyword>
<keyword evidence="6" id="KW-0325">Glycoprotein</keyword>
<dbReference type="SUPFAM" id="SSF49503">
    <property type="entry name" value="Cupredoxins"/>
    <property type="match status" value="3"/>
</dbReference>
<reference evidence="10 11" key="1">
    <citation type="journal article" date="2018" name="Front. Microbiol.">
        <title>Genome-Wide Analysis of Corynespora cassiicola Leaf Fall Disease Putative Effectors.</title>
        <authorList>
            <person name="Lopez D."/>
            <person name="Ribeiro S."/>
            <person name="Label P."/>
            <person name="Fumanal B."/>
            <person name="Venisse J.S."/>
            <person name="Kohler A."/>
            <person name="de Oliveira R.R."/>
            <person name="Labutti K."/>
            <person name="Lipzen A."/>
            <person name="Lail K."/>
            <person name="Bauer D."/>
            <person name="Ohm R.A."/>
            <person name="Barry K.W."/>
            <person name="Spatafora J."/>
            <person name="Grigoriev I.V."/>
            <person name="Martin F.M."/>
            <person name="Pujade-Renaud V."/>
        </authorList>
    </citation>
    <scope>NUCLEOTIDE SEQUENCE [LARGE SCALE GENOMIC DNA]</scope>
    <source>
        <strain evidence="10 11">Philippines</strain>
    </source>
</reference>
<dbReference type="Gene3D" id="2.60.40.420">
    <property type="entry name" value="Cupredoxins - blue copper proteins"/>
    <property type="match status" value="3"/>
</dbReference>
<dbReference type="InterPro" id="IPR011707">
    <property type="entry name" value="Cu-oxidase-like_N"/>
</dbReference>
<accession>A0A2T2NVR2</accession>
<dbReference type="Proteomes" id="UP000240883">
    <property type="component" value="Unassembled WGS sequence"/>
</dbReference>
<comment type="similarity">
    <text evidence="1">Belongs to the multicopper oxidase family.</text>
</comment>
<organism evidence="10 11">
    <name type="scientific">Corynespora cassiicola Philippines</name>
    <dbReference type="NCBI Taxonomy" id="1448308"/>
    <lineage>
        <taxon>Eukaryota</taxon>
        <taxon>Fungi</taxon>
        <taxon>Dikarya</taxon>
        <taxon>Ascomycota</taxon>
        <taxon>Pezizomycotina</taxon>
        <taxon>Dothideomycetes</taxon>
        <taxon>Pleosporomycetidae</taxon>
        <taxon>Pleosporales</taxon>
        <taxon>Corynesporascaceae</taxon>
        <taxon>Corynespora</taxon>
    </lineage>
</organism>
<dbReference type="InterPro" id="IPR001117">
    <property type="entry name" value="Cu-oxidase_2nd"/>
</dbReference>
<dbReference type="Pfam" id="PF00394">
    <property type="entry name" value="Cu-oxidase"/>
    <property type="match status" value="1"/>
</dbReference>
<protein>
    <submittedName>
        <fullName evidence="10">Cupredoxin</fullName>
    </submittedName>
</protein>
<evidence type="ECO:0000259" key="7">
    <source>
        <dbReference type="Pfam" id="PF00394"/>
    </source>
</evidence>
<dbReference type="STRING" id="1448308.A0A2T2NVR2"/>
<evidence type="ECO:0000313" key="10">
    <source>
        <dbReference type="EMBL" id="PSN69531.1"/>
    </source>
</evidence>
<evidence type="ECO:0000259" key="9">
    <source>
        <dbReference type="Pfam" id="PF07732"/>
    </source>
</evidence>
<dbReference type="GO" id="GO:0016491">
    <property type="term" value="F:oxidoreductase activity"/>
    <property type="evidence" value="ECO:0007669"/>
    <property type="project" value="UniProtKB-KW"/>
</dbReference>
<keyword evidence="11" id="KW-1185">Reference proteome</keyword>
<feature type="domain" description="Plastocyanin-like" evidence="8">
    <location>
        <begin position="417"/>
        <end position="512"/>
    </location>
</feature>
<dbReference type="AlphaFoldDB" id="A0A2T2NVR2"/>